<evidence type="ECO:0000256" key="3">
    <source>
        <dbReference type="ARBA" id="ARBA00023125"/>
    </source>
</evidence>
<comment type="caution">
    <text evidence="6">The sequence shown here is derived from an EMBL/GenBank/DDBJ whole genome shotgun (WGS) entry which is preliminary data.</text>
</comment>
<dbReference type="PANTHER" id="PTHR43140">
    <property type="entry name" value="TYPE-1 RESTRICTION ENZYME ECOKI SPECIFICITY PROTEIN"/>
    <property type="match status" value="1"/>
</dbReference>
<organism evidence="6 7">
    <name type="scientific">Paenibacillus glycanilyticus</name>
    <dbReference type="NCBI Taxonomy" id="126569"/>
    <lineage>
        <taxon>Bacteria</taxon>
        <taxon>Bacillati</taxon>
        <taxon>Bacillota</taxon>
        <taxon>Bacilli</taxon>
        <taxon>Bacillales</taxon>
        <taxon>Paenibacillaceae</taxon>
        <taxon>Paenibacillus</taxon>
    </lineage>
</organism>
<evidence type="ECO:0000256" key="1">
    <source>
        <dbReference type="ARBA" id="ARBA00010923"/>
    </source>
</evidence>
<dbReference type="CDD" id="cd17524">
    <property type="entry name" value="RMtype1_S_EcoUTORF5051P-TRD2-CR2_like"/>
    <property type="match status" value="1"/>
</dbReference>
<feature type="domain" description="Type I restriction modification DNA specificity" evidence="5">
    <location>
        <begin position="41"/>
        <end position="192"/>
    </location>
</feature>
<dbReference type="CDD" id="cd17257">
    <property type="entry name" value="RMtype1_S_EcoBI-TRD1-CR1_like"/>
    <property type="match status" value="1"/>
</dbReference>
<sequence length="449" mass="50628">MAKGKKQNLSAEELLEQAILADDEQPYEVPTNWIWTKLDNFIDTLSGFPFDSSLFSNKPADGFPLIRIRDIVRGFTETYTSQECSELYHVNTGDLLIGMDGDFNIASWKSEVSLLNQRVCKIKSVNDKALLDKYMFYYLPRQLKEIQDATSSVTVKHLSVKKIEAIALPLPPITEQQRIIDRIESLFAKLDQAKELAQDALDSFDTRKAAILHKAFTGELTAKWRETHGVGMDSWEVNELGDVCSSLQYGTSKKSSDEGKVVVIRMGNLQDGEIDWNNLAYSDDEEDIGKYILQPGDVLFNRTNSPELVGKTSIYRGEYPAIFAGYLIRLKYDNQMNGDYLNYVMNSVRAKEYCNAVKSDGVNQSNINAKKIAAFTLPVPSLEEQQEIVRILNRLFDSEKNANGITDVIDKIEQMKKAILARAFRGELGTNDPSEESALELLNEVVLTQ</sequence>
<evidence type="ECO:0000313" key="7">
    <source>
        <dbReference type="Proteomes" id="UP001157114"/>
    </source>
</evidence>
<dbReference type="InterPro" id="IPR051212">
    <property type="entry name" value="Type-I_RE_S_subunit"/>
</dbReference>
<dbReference type="Pfam" id="PF01420">
    <property type="entry name" value="Methylase_S"/>
    <property type="match status" value="2"/>
</dbReference>
<keyword evidence="2" id="KW-0680">Restriction system</keyword>
<name>A0ABQ6G430_9BACL</name>
<dbReference type="Gene3D" id="3.90.220.20">
    <property type="entry name" value="DNA methylase specificity domains"/>
    <property type="match status" value="2"/>
</dbReference>
<evidence type="ECO:0000259" key="5">
    <source>
        <dbReference type="Pfam" id="PF01420"/>
    </source>
</evidence>
<comment type="similarity">
    <text evidence="1">Belongs to the type-I restriction system S methylase family.</text>
</comment>
<feature type="domain" description="Type I restriction modification DNA specificity" evidence="5">
    <location>
        <begin position="232"/>
        <end position="405"/>
    </location>
</feature>
<keyword evidence="3" id="KW-0238">DNA-binding</keyword>
<proteinExistence type="inferred from homology"/>
<dbReference type="SUPFAM" id="SSF116734">
    <property type="entry name" value="DNA methylase specificity domain"/>
    <property type="match status" value="2"/>
</dbReference>
<protein>
    <recommendedName>
        <fullName evidence="5">Type I restriction modification DNA specificity domain-containing protein</fullName>
    </recommendedName>
</protein>
<accession>A0ABQ6G430</accession>
<evidence type="ECO:0000313" key="6">
    <source>
        <dbReference type="EMBL" id="GLX65731.1"/>
    </source>
</evidence>
<keyword evidence="7" id="KW-1185">Reference proteome</keyword>
<dbReference type="EMBL" id="BSSQ01000001">
    <property type="protein sequence ID" value="GLX65731.1"/>
    <property type="molecule type" value="Genomic_DNA"/>
</dbReference>
<evidence type="ECO:0000256" key="4">
    <source>
        <dbReference type="ARBA" id="ARBA00038652"/>
    </source>
</evidence>
<dbReference type="Proteomes" id="UP001157114">
    <property type="component" value="Unassembled WGS sequence"/>
</dbReference>
<dbReference type="InterPro" id="IPR044946">
    <property type="entry name" value="Restrct_endonuc_typeI_TRD_sf"/>
</dbReference>
<dbReference type="PANTHER" id="PTHR43140:SF1">
    <property type="entry name" value="TYPE I RESTRICTION ENZYME ECOKI SPECIFICITY SUBUNIT"/>
    <property type="match status" value="1"/>
</dbReference>
<comment type="subunit">
    <text evidence="4">The methyltransferase is composed of M and S polypeptides.</text>
</comment>
<gene>
    <name evidence="6" type="ORF">MU1_00750</name>
</gene>
<reference evidence="6 7" key="1">
    <citation type="submission" date="2023-03" db="EMBL/GenBank/DDBJ databases">
        <title>Draft genome sequence of the bacteria which degrade cell wall of Tricholomamatutake.</title>
        <authorList>
            <person name="Konishi Y."/>
            <person name="Fukuta Y."/>
            <person name="Shirasaka N."/>
        </authorList>
    </citation>
    <scope>NUCLEOTIDE SEQUENCE [LARGE SCALE GENOMIC DNA]</scope>
    <source>
        <strain evidence="7">mu1</strain>
    </source>
</reference>
<dbReference type="RefSeq" id="WP_284236402.1">
    <property type="nucleotide sequence ID" value="NZ_BSSQ01000001.1"/>
</dbReference>
<evidence type="ECO:0000256" key="2">
    <source>
        <dbReference type="ARBA" id="ARBA00022747"/>
    </source>
</evidence>
<dbReference type="InterPro" id="IPR000055">
    <property type="entry name" value="Restrct_endonuc_typeI_TRD"/>
</dbReference>